<dbReference type="RefSeq" id="WP_096355726.1">
    <property type="nucleotide sequence ID" value="NZ_AP017313.1"/>
</dbReference>
<gene>
    <name evidence="2" type="ORF">FHS11_003433</name>
</gene>
<organism evidence="2 3">
    <name type="scientific">Mucilaginibacter gotjawali</name>
    <dbReference type="NCBI Taxonomy" id="1550579"/>
    <lineage>
        <taxon>Bacteria</taxon>
        <taxon>Pseudomonadati</taxon>
        <taxon>Bacteroidota</taxon>
        <taxon>Sphingobacteriia</taxon>
        <taxon>Sphingobacteriales</taxon>
        <taxon>Sphingobacteriaceae</taxon>
        <taxon>Mucilaginibacter</taxon>
    </lineage>
</organism>
<proteinExistence type="predicted"/>
<evidence type="ECO:0000259" key="1">
    <source>
        <dbReference type="Pfam" id="PF17185"/>
    </source>
</evidence>
<dbReference type="Gene3D" id="2.40.50.540">
    <property type="match status" value="1"/>
</dbReference>
<accession>A0A839SFC2</accession>
<reference evidence="2" key="1">
    <citation type="submission" date="2020-08" db="EMBL/GenBank/DDBJ databases">
        <title>Genomic Encyclopedia of Type Strains, Phase III (KMG-III): the genomes of soil and plant-associated and newly described type strains.</title>
        <authorList>
            <person name="Whitman W."/>
        </authorList>
    </citation>
    <scope>NUCLEOTIDE SEQUENCE [LARGE SCALE GENOMIC DNA]</scope>
    <source>
        <strain evidence="2">CECT 8628</strain>
    </source>
</reference>
<feature type="domain" description="NlpE C-terminal OB" evidence="1">
    <location>
        <begin position="30"/>
        <end position="113"/>
    </location>
</feature>
<protein>
    <recommendedName>
        <fullName evidence="1">NlpE C-terminal OB domain-containing protein</fullName>
    </recommendedName>
</protein>
<dbReference type="Pfam" id="PF17185">
    <property type="entry name" value="NlpE_C"/>
    <property type="match status" value="1"/>
</dbReference>
<comment type="caution">
    <text evidence="2">The sequence shown here is derived from an EMBL/GenBank/DDBJ whole genome shotgun (WGS) entry which is preliminary data.</text>
</comment>
<dbReference type="PROSITE" id="PS51257">
    <property type="entry name" value="PROKAR_LIPOPROTEIN"/>
    <property type="match status" value="1"/>
</dbReference>
<dbReference type="Proteomes" id="UP000539265">
    <property type="component" value="Unassembled WGS sequence"/>
</dbReference>
<sequence>MKLRFSSYLILILITGIIACNNHPQKPPAIVFKGVYSFGPEVKSFKDCDSGQEFWVTDSSKQLELKYSQLNFEKPYVPVYVEVEGDKIHSDKEGLGSEFDSTLVVRKLIKITKEIPQDMCN</sequence>
<name>A0A839SFC2_9SPHI</name>
<dbReference type="InterPro" id="IPR033450">
    <property type="entry name" value="NlpE_C"/>
</dbReference>
<keyword evidence="3" id="KW-1185">Reference proteome</keyword>
<evidence type="ECO:0000313" key="2">
    <source>
        <dbReference type="EMBL" id="MBB3057005.1"/>
    </source>
</evidence>
<dbReference type="AlphaFoldDB" id="A0A839SFC2"/>
<dbReference type="InterPro" id="IPR038139">
    <property type="entry name" value="NlpE_C_sf"/>
</dbReference>
<evidence type="ECO:0000313" key="3">
    <source>
        <dbReference type="Proteomes" id="UP000539265"/>
    </source>
</evidence>
<dbReference type="EMBL" id="JACHWX010000011">
    <property type="protein sequence ID" value="MBB3057005.1"/>
    <property type="molecule type" value="Genomic_DNA"/>
</dbReference>
<dbReference type="OrthoDB" id="5348860at2"/>